<evidence type="ECO:0000256" key="3">
    <source>
        <dbReference type="ARBA" id="ARBA00017689"/>
    </source>
</evidence>
<organism evidence="10 11">
    <name type="scientific">Galdieria yellowstonensis</name>
    <dbReference type="NCBI Taxonomy" id="3028027"/>
    <lineage>
        <taxon>Eukaryota</taxon>
        <taxon>Rhodophyta</taxon>
        <taxon>Bangiophyceae</taxon>
        <taxon>Galdieriales</taxon>
        <taxon>Galdieriaceae</taxon>
        <taxon>Galdieria</taxon>
    </lineage>
</organism>
<evidence type="ECO:0000256" key="8">
    <source>
        <dbReference type="ARBA" id="ARBA00023136"/>
    </source>
</evidence>
<evidence type="ECO:0000256" key="9">
    <source>
        <dbReference type="SAM" id="Phobius"/>
    </source>
</evidence>
<feature type="transmembrane region" description="Helical" evidence="9">
    <location>
        <begin position="29"/>
        <end position="46"/>
    </location>
</feature>
<keyword evidence="8 9" id="KW-0472">Membrane</keyword>
<proteinExistence type="inferred from homology"/>
<dbReference type="GO" id="GO:0005743">
    <property type="term" value="C:mitochondrial inner membrane"/>
    <property type="evidence" value="ECO:0007669"/>
    <property type="project" value="UniProtKB-SubCell"/>
</dbReference>
<keyword evidence="6 9" id="KW-1133">Transmembrane helix</keyword>
<sequence length="113" mass="13165">MSSNSDNTSHSSSYDFLYKPQKVPCFRQSMLYGLGGGMVLGALRFYRTRNPWKTTDVAVFSTLLFSTVSWVICRYEFHSYREQLRKSFDLQQQLEEEYPPPSLVEQDSVKQDS</sequence>
<evidence type="ECO:0000256" key="5">
    <source>
        <dbReference type="ARBA" id="ARBA00022792"/>
    </source>
</evidence>
<keyword evidence="7" id="KW-0496">Mitochondrion</keyword>
<evidence type="ECO:0000256" key="1">
    <source>
        <dbReference type="ARBA" id="ARBA00004273"/>
    </source>
</evidence>
<keyword evidence="11" id="KW-1185">Reference proteome</keyword>
<dbReference type="GO" id="GO:0033617">
    <property type="term" value="P:mitochondrial respiratory chain complex IV assembly"/>
    <property type="evidence" value="ECO:0007669"/>
    <property type="project" value="InterPro"/>
</dbReference>
<accession>A0AAV9I3K7</accession>
<comment type="caution">
    <text evidence="10">The sequence shown here is derived from an EMBL/GenBank/DDBJ whole genome shotgun (WGS) entry which is preliminary data.</text>
</comment>
<evidence type="ECO:0000313" key="10">
    <source>
        <dbReference type="EMBL" id="KAK4523216.1"/>
    </source>
</evidence>
<dbReference type="InterPro" id="IPR022533">
    <property type="entry name" value="Cox20"/>
</dbReference>
<dbReference type="PANTHER" id="PTHR31586">
    <property type="entry name" value="CYTOCHROME C OXIDASE PROTEIN 20"/>
    <property type="match status" value="1"/>
</dbReference>
<evidence type="ECO:0000256" key="7">
    <source>
        <dbReference type="ARBA" id="ARBA00023128"/>
    </source>
</evidence>
<keyword evidence="5" id="KW-0999">Mitochondrion inner membrane</keyword>
<evidence type="ECO:0000256" key="4">
    <source>
        <dbReference type="ARBA" id="ARBA00022692"/>
    </source>
</evidence>
<dbReference type="Pfam" id="PF12597">
    <property type="entry name" value="Cox20"/>
    <property type="match status" value="1"/>
</dbReference>
<protein>
    <recommendedName>
        <fullName evidence="3">Cytochrome c oxidase assembly protein COX20, mitochondrial</fullName>
    </recommendedName>
</protein>
<dbReference type="Proteomes" id="UP001300502">
    <property type="component" value="Unassembled WGS sequence"/>
</dbReference>
<keyword evidence="4 9" id="KW-0812">Transmembrane</keyword>
<gene>
    <name evidence="10" type="ORF">GAYE_PCTG44G1109</name>
</gene>
<evidence type="ECO:0000256" key="6">
    <source>
        <dbReference type="ARBA" id="ARBA00022989"/>
    </source>
</evidence>
<name>A0AAV9I3K7_9RHOD</name>
<evidence type="ECO:0000256" key="2">
    <source>
        <dbReference type="ARBA" id="ARBA00009575"/>
    </source>
</evidence>
<comment type="similarity">
    <text evidence="2">Belongs to the COX20 family.</text>
</comment>
<dbReference type="AlphaFoldDB" id="A0AAV9I3K7"/>
<dbReference type="EMBL" id="JANCYU010000012">
    <property type="protein sequence ID" value="KAK4523216.1"/>
    <property type="molecule type" value="Genomic_DNA"/>
</dbReference>
<dbReference type="PANTHER" id="PTHR31586:SF1">
    <property type="entry name" value="CYTOCHROME C OXIDASE ASSEMBLY PROTEIN COX20, MITOCHONDRIAL"/>
    <property type="match status" value="1"/>
</dbReference>
<reference evidence="10 11" key="1">
    <citation type="submission" date="2022-07" db="EMBL/GenBank/DDBJ databases">
        <title>Genome-wide signatures of adaptation to extreme environments.</title>
        <authorList>
            <person name="Cho C.H."/>
            <person name="Yoon H.S."/>
        </authorList>
    </citation>
    <scope>NUCLEOTIDE SEQUENCE [LARGE SCALE GENOMIC DNA]</scope>
    <source>
        <strain evidence="10 11">108.79 E11</strain>
    </source>
</reference>
<evidence type="ECO:0000313" key="11">
    <source>
        <dbReference type="Proteomes" id="UP001300502"/>
    </source>
</evidence>
<dbReference type="PRINTS" id="PR02049">
    <property type="entry name" value="PROTEINF36A"/>
</dbReference>
<comment type="subcellular location">
    <subcellularLocation>
        <location evidence="1">Mitochondrion inner membrane</location>
    </subcellularLocation>
</comment>